<accession>A0ACB9U9D0</accession>
<organism evidence="1 2">
    <name type="scientific">Ovis ammon polii x Ovis aries</name>
    <dbReference type="NCBI Taxonomy" id="2918886"/>
    <lineage>
        <taxon>Eukaryota</taxon>
        <taxon>Metazoa</taxon>
        <taxon>Chordata</taxon>
        <taxon>Craniata</taxon>
        <taxon>Vertebrata</taxon>
        <taxon>Euteleostomi</taxon>
        <taxon>Mammalia</taxon>
        <taxon>Eutheria</taxon>
        <taxon>Laurasiatheria</taxon>
        <taxon>Artiodactyla</taxon>
        <taxon>Ruminantia</taxon>
        <taxon>Pecora</taxon>
        <taxon>Bovidae</taxon>
        <taxon>Caprinae</taxon>
        <taxon>Ovis</taxon>
    </lineage>
</organism>
<evidence type="ECO:0000313" key="2">
    <source>
        <dbReference type="Proteomes" id="UP001057279"/>
    </source>
</evidence>
<reference evidence="1" key="1">
    <citation type="submission" date="2022-03" db="EMBL/GenBank/DDBJ databases">
        <title>Genomic analyses of argali, domestic sheep and their hybrids provide insights into chromosomal evolution, heterosis and genetic basis of agronomic traits.</title>
        <authorList>
            <person name="Li M."/>
        </authorList>
    </citation>
    <scope>NUCLEOTIDE SEQUENCE</scope>
    <source>
        <strain evidence="1">F1 hybrid</strain>
    </source>
</reference>
<dbReference type="EMBL" id="CM043046">
    <property type="protein sequence ID" value="KAI4561624.1"/>
    <property type="molecule type" value="Genomic_DNA"/>
</dbReference>
<keyword evidence="2" id="KW-1185">Reference proteome</keyword>
<name>A0ACB9U9D0_9CETA</name>
<gene>
    <name evidence="1" type="ORF">MJG53_016678</name>
</gene>
<protein>
    <submittedName>
        <fullName evidence="1">Uncharacterized protein</fullName>
    </submittedName>
</protein>
<dbReference type="Proteomes" id="UP001057279">
    <property type="component" value="Linkage Group LG21"/>
</dbReference>
<evidence type="ECO:0000313" key="1">
    <source>
        <dbReference type="EMBL" id="KAI4561624.1"/>
    </source>
</evidence>
<proteinExistence type="predicted"/>
<comment type="caution">
    <text evidence="1">The sequence shown here is derived from an EMBL/GenBank/DDBJ whole genome shotgun (WGS) entry which is preliminary data.</text>
</comment>
<sequence>MMGLPSSPSRRRGKSLMEGTSQIPGTNDSTLRQLKPPHPSHIEGPVSPRRLRLVTYPNPRPSSLTIPRKEHIKTTPNTVRGGLPPPALFGSGNPDRERFAIKKAVRHSFGVLVVFT</sequence>